<dbReference type="CDD" id="cd12148">
    <property type="entry name" value="fungal_TF_MHR"/>
    <property type="match status" value="1"/>
</dbReference>
<gene>
    <name evidence="3" type="ORF">CLCR_05542</name>
</gene>
<dbReference type="VEuPathDB" id="FungiDB:G647_08067"/>
<dbReference type="InterPro" id="IPR050987">
    <property type="entry name" value="AtrR-like"/>
</dbReference>
<sequence>MRVRLARVEALLQDTRAGTEGTGAGAVADAREEDELTEAPLTPSLTIAASSGDDDGVGILPPEEETETPEFATMARKLTGDISRHLKINPGFSRRREPEPPEFLAWQYVNAYFDESRDVAFGILSRPGFECRLRTHFENSPTTPLEEDASWYALRNVVYAAGCRQIMARERSGPLLLGQGYGWQYFQNALSVHTDLLYARSSLMAIQALAIMAFFVESIGTPALDYMLSLNAMKLAESKGLHRQAAATWNLGESALQTRSYIWWSVYGLERFNAFRWGRPLSIEDRAITCELPSKVVDGSMVNLGLLVPAVKHAQILADITEQFTALKASTPTLNEVIRTVDHLEKMLRDWHDSLPPNLRTGTNYSETPEDMDLVHVLYYHYVFWGTLITIHSILVHPWNVPKIQTKPIELLNFRRHSQNSTRKVVDASRAMIRTLSHVSIDICSPKWLVFTYPLTAFMNLFIYILRYPRLPTVESDLDAMYRVCGHFNYMEYTLPEIAFVFPREATNLARFAVTKASENANRNSGGGKSSQAEWQTTRAMSTSELELPDFEVPPLYHKSATDTLELGIENWDTFLSWPE</sequence>
<keyword evidence="1" id="KW-0539">Nucleus</keyword>
<proteinExistence type="predicted"/>
<dbReference type="Pfam" id="PF04082">
    <property type="entry name" value="Fungal_trans"/>
    <property type="match status" value="1"/>
</dbReference>
<dbReference type="STRING" id="86049.A0A1C1CAE0"/>
<dbReference type="InterPro" id="IPR007219">
    <property type="entry name" value="XnlR_reg_dom"/>
</dbReference>
<reference evidence="4" key="1">
    <citation type="submission" date="2015-07" db="EMBL/GenBank/DDBJ databases">
        <authorList>
            <person name="Teixeira M.M."/>
            <person name="Souza R.C."/>
            <person name="Almeida L.G."/>
            <person name="Vicente V.A."/>
            <person name="de Hoog S."/>
            <person name="Bocca A.L."/>
            <person name="de Almeida S.R."/>
            <person name="Vasconcelos A.T."/>
            <person name="Felipe M.S."/>
        </authorList>
    </citation>
    <scope>NUCLEOTIDE SEQUENCE [LARGE SCALE GENOMIC DNA]</scope>
    <source>
        <strain evidence="4">KSF</strain>
    </source>
</reference>
<evidence type="ECO:0000259" key="2">
    <source>
        <dbReference type="SMART" id="SM00906"/>
    </source>
</evidence>
<accession>A0A1C1CAE0</accession>
<protein>
    <submittedName>
        <fullName evidence="3">Putative fungal specific transcription protein</fullName>
    </submittedName>
</protein>
<dbReference type="GO" id="GO:0003700">
    <property type="term" value="F:DNA-binding transcription factor activity"/>
    <property type="evidence" value="ECO:0007669"/>
    <property type="project" value="InterPro"/>
</dbReference>
<dbReference type="GO" id="GO:0008270">
    <property type="term" value="F:zinc ion binding"/>
    <property type="evidence" value="ECO:0007669"/>
    <property type="project" value="InterPro"/>
</dbReference>
<dbReference type="SMART" id="SM00906">
    <property type="entry name" value="Fungal_trans"/>
    <property type="match status" value="1"/>
</dbReference>
<name>A0A1C1CAE0_9EURO</name>
<dbReference type="OrthoDB" id="39175at2759"/>
<dbReference type="VEuPathDB" id="FungiDB:CLCR_05542"/>
<evidence type="ECO:0000313" key="3">
    <source>
        <dbReference type="EMBL" id="OCT45439.1"/>
    </source>
</evidence>
<organism evidence="3 4">
    <name type="scientific">Cladophialophora carrionii</name>
    <dbReference type="NCBI Taxonomy" id="86049"/>
    <lineage>
        <taxon>Eukaryota</taxon>
        <taxon>Fungi</taxon>
        <taxon>Dikarya</taxon>
        <taxon>Ascomycota</taxon>
        <taxon>Pezizomycotina</taxon>
        <taxon>Eurotiomycetes</taxon>
        <taxon>Chaetothyriomycetidae</taxon>
        <taxon>Chaetothyriales</taxon>
        <taxon>Herpotrichiellaceae</taxon>
        <taxon>Cladophialophora</taxon>
    </lineage>
</organism>
<dbReference type="AlphaFoldDB" id="A0A1C1CAE0"/>
<dbReference type="PANTHER" id="PTHR46910:SF25">
    <property type="entry name" value="ABC-TRANSPORTER-REGULATING TRANSCRIPTION FACTOR"/>
    <property type="match status" value="1"/>
</dbReference>
<keyword evidence="4" id="KW-1185">Reference proteome</keyword>
<dbReference type="PANTHER" id="PTHR46910">
    <property type="entry name" value="TRANSCRIPTION FACTOR PDR1"/>
    <property type="match status" value="1"/>
</dbReference>
<comment type="caution">
    <text evidence="3">The sequence shown here is derived from an EMBL/GenBank/DDBJ whole genome shotgun (WGS) entry which is preliminary data.</text>
</comment>
<feature type="domain" description="Xylanolytic transcriptional activator regulatory" evidence="2">
    <location>
        <begin position="225"/>
        <end position="299"/>
    </location>
</feature>
<evidence type="ECO:0000256" key="1">
    <source>
        <dbReference type="ARBA" id="ARBA00023242"/>
    </source>
</evidence>
<dbReference type="Proteomes" id="UP000094526">
    <property type="component" value="Unassembled WGS sequence"/>
</dbReference>
<dbReference type="GO" id="GO:0006351">
    <property type="term" value="P:DNA-templated transcription"/>
    <property type="evidence" value="ECO:0007669"/>
    <property type="project" value="InterPro"/>
</dbReference>
<dbReference type="GO" id="GO:0003677">
    <property type="term" value="F:DNA binding"/>
    <property type="evidence" value="ECO:0007669"/>
    <property type="project" value="InterPro"/>
</dbReference>
<evidence type="ECO:0000313" key="4">
    <source>
        <dbReference type="Proteomes" id="UP000094526"/>
    </source>
</evidence>
<dbReference type="EMBL" id="LGRB01000020">
    <property type="protein sequence ID" value="OCT45439.1"/>
    <property type="molecule type" value="Genomic_DNA"/>
</dbReference>